<evidence type="ECO:0000313" key="1">
    <source>
        <dbReference type="EMBL" id="KAH6931626.1"/>
    </source>
</evidence>
<name>A0ACB7SCG6_HYAAI</name>
<proteinExistence type="predicted"/>
<comment type="caution">
    <text evidence="1">The sequence shown here is derived from an EMBL/GenBank/DDBJ whole genome shotgun (WGS) entry which is preliminary data.</text>
</comment>
<sequence>MLRTTPVKNKDHLFRLSLEDLKKLEDVAVPASNAAVRSCRQKGQTEEDCRNYIKVLLSHNERLFSCGTNAFAPECTWRDINSLVTVREKVDGMGKAPYSPHSNSTVLMTVQGDYYVASPLDFSARDYALYRIMGRERPLRTPIYDHKWLSEPSFVDSFEIGEFVYIFYRESAVEFMNCGKAVYSRVARVCKNDQGGQVSLKENWTTFLKARLNCSLPGLYPFYYNEIQSVHYLEKEQLFYATFTTGENSIYGSAICAFNMSAIKHAFEGPLKYQSTQKSAWERSTTTSQQFQCKAVEDDNERVIEAQKYQLTDEAVQPASQKPLYTGELERLTHITVDVVPTKYSFDGVHVIFAATLEGAIKKLVVIPGLLETCFIEEIQPFAPRARHIFTMKLLKDTSSLYLGTEKEVLRIFVHRCEQYRSEESCLGSMDPYCGWNKHQLACTTAPQLNPLSLSWKQNHAGCPDSNVPVDGGWSSWSQWAECDQIGKDAPGDHCLCRSRQCNSPAPANGGKQCEGSSSEVTNCTQHGQWTEWSGWSACSQTCGLAVKFRRRTCGNPSPKHGGRVCLGPEQEQIYCTSNPPCPAPATPAARESAWSEWGVWSECTAQCGGGFQWRRRRCDSPRGREGCGGGCDTDYRACNPHACPETRKSSNWTAWVRVNATRDGYFEQRFRFTCRANVADSSLLRVGNVKKEERYCHESAKSCMDSAYLNIDGDWSEWGEWSQCSVPCGGGVQYRERACDNPRPSGTGADCQGPSKEERDCNVHQCQKPEEEEWTEWSVWSLCDHNNEQHRRRTCMILDPNPTQCRGSTRESRMCIAGQETVPTIPNLEDLRDSGGSGIRVEHLVGACITSFVLGVVVCALAMYRYNKRHHGRDPLAPKHLGTPLVQAEGNTYVPHSQYKNNFSTLTTSPGGKFQKEATIKRNGFRAQIHSDHNF</sequence>
<protein>
    <submittedName>
        <fullName evidence="1">Uncharacterized protein</fullName>
    </submittedName>
</protein>
<keyword evidence="2" id="KW-1185">Reference proteome</keyword>
<dbReference type="Proteomes" id="UP000821845">
    <property type="component" value="Chromosome 5"/>
</dbReference>
<accession>A0ACB7SCG6</accession>
<evidence type="ECO:0000313" key="2">
    <source>
        <dbReference type="Proteomes" id="UP000821845"/>
    </source>
</evidence>
<reference evidence="1" key="1">
    <citation type="submission" date="2020-05" db="EMBL/GenBank/DDBJ databases">
        <title>Large-scale comparative analyses of tick genomes elucidate their genetic diversity and vector capacities.</title>
        <authorList>
            <person name="Jia N."/>
            <person name="Wang J."/>
            <person name="Shi W."/>
            <person name="Du L."/>
            <person name="Sun Y."/>
            <person name="Zhan W."/>
            <person name="Jiang J."/>
            <person name="Wang Q."/>
            <person name="Zhang B."/>
            <person name="Ji P."/>
            <person name="Sakyi L.B."/>
            <person name="Cui X."/>
            <person name="Yuan T."/>
            <person name="Jiang B."/>
            <person name="Yang W."/>
            <person name="Lam T.T.-Y."/>
            <person name="Chang Q."/>
            <person name="Ding S."/>
            <person name="Wang X."/>
            <person name="Zhu J."/>
            <person name="Ruan X."/>
            <person name="Zhao L."/>
            <person name="Wei J."/>
            <person name="Que T."/>
            <person name="Du C."/>
            <person name="Cheng J."/>
            <person name="Dai P."/>
            <person name="Han X."/>
            <person name="Huang E."/>
            <person name="Gao Y."/>
            <person name="Liu J."/>
            <person name="Shao H."/>
            <person name="Ye R."/>
            <person name="Li L."/>
            <person name="Wei W."/>
            <person name="Wang X."/>
            <person name="Wang C."/>
            <person name="Yang T."/>
            <person name="Huo Q."/>
            <person name="Li W."/>
            <person name="Guo W."/>
            <person name="Chen H."/>
            <person name="Zhou L."/>
            <person name="Ni X."/>
            <person name="Tian J."/>
            <person name="Zhou Y."/>
            <person name="Sheng Y."/>
            <person name="Liu T."/>
            <person name="Pan Y."/>
            <person name="Xia L."/>
            <person name="Li J."/>
            <person name="Zhao F."/>
            <person name="Cao W."/>
        </authorList>
    </citation>
    <scope>NUCLEOTIDE SEQUENCE</scope>
    <source>
        <strain evidence="1">Hyas-2018</strain>
    </source>
</reference>
<organism evidence="1 2">
    <name type="scientific">Hyalomma asiaticum</name>
    <name type="common">Tick</name>
    <dbReference type="NCBI Taxonomy" id="266040"/>
    <lineage>
        <taxon>Eukaryota</taxon>
        <taxon>Metazoa</taxon>
        <taxon>Ecdysozoa</taxon>
        <taxon>Arthropoda</taxon>
        <taxon>Chelicerata</taxon>
        <taxon>Arachnida</taxon>
        <taxon>Acari</taxon>
        <taxon>Parasitiformes</taxon>
        <taxon>Ixodida</taxon>
        <taxon>Ixodoidea</taxon>
        <taxon>Ixodidae</taxon>
        <taxon>Hyalomminae</taxon>
        <taxon>Hyalomma</taxon>
    </lineage>
</organism>
<gene>
    <name evidence="1" type="ORF">HPB50_026135</name>
</gene>
<dbReference type="EMBL" id="CM023485">
    <property type="protein sequence ID" value="KAH6931626.1"/>
    <property type="molecule type" value="Genomic_DNA"/>
</dbReference>